<name>A0A5C5VHE7_9BACT</name>
<dbReference type="InterPro" id="IPR004099">
    <property type="entry name" value="Pyr_nucl-diS_OxRdtase_dimer"/>
</dbReference>
<dbReference type="PRINTS" id="PR00368">
    <property type="entry name" value="FADPNR"/>
</dbReference>
<dbReference type="InterPro" id="IPR001763">
    <property type="entry name" value="Rhodanese-like_dom"/>
</dbReference>
<dbReference type="PRINTS" id="PR00411">
    <property type="entry name" value="PNDRDTASEI"/>
</dbReference>
<sequence>MSADTPGQVKKIVIVGGVAGGASAAARARRLSESAEIVMIERGADPSFANCGMPYYVGGEIESRDKLLVSPIERLQKRYRLDVRVRQSVERIDRVNKQVEVRDLVTGETYTESYDKLILAPGAAPLRPPLPGIDLPGVHTLRNLDDADRLLAAALGAKRAVVIGGGFIGLEMAENLVRRGIQTTVVERNGQVLTPWDAEMVAPIAAHLKGQGVDLRLGDSAEAFEQQGDGLRVRLSSGAELDAGMVLLSIGVRPENALAADAGLEIGPRGGIKTSPHMQTNDPHIYAVGDAVETTDAVTGEPTQIPLAGPANRQGRIAADHIFGRDSAYRGTQGTAVVGVFEMTAAMTGLSEKACARDGVAFEKVYLHPASHAGYYPGAEGMSLKLLFSPSDGRVLGAQGVGGEGVDKRIDVLAMAIQAGMTVYDLEEAELCYAPQYGSAKDPVNMAGFIAAGVLRGDQPLTHDPPTENAGVLLDVRTPGEFGAGAIEGAINIPLEQLRDRTGELPQGRPIVAYCKVGQRGYMATRLLNQLGFDAVNLSGGYSTYKQREQAAALAGEE</sequence>
<dbReference type="EC" id="1.8.1.14" evidence="8"/>
<organism evidence="8 9">
    <name type="scientific">Posidoniimonas corsicana</name>
    <dbReference type="NCBI Taxonomy" id="1938618"/>
    <lineage>
        <taxon>Bacteria</taxon>
        <taxon>Pseudomonadati</taxon>
        <taxon>Planctomycetota</taxon>
        <taxon>Planctomycetia</taxon>
        <taxon>Pirellulales</taxon>
        <taxon>Lacipirellulaceae</taxon>
        <taxon>Posidoniimonas</taxon>
    </lineage>
</organism>
<evidence type="ECO:0000256" key="3">
    <source>
        <dbReference type="ARBA" id="ARBA00022630"/>
    </source>
</evidence>
<dbReference type="GO" id="GO:0050451">
    <property type="term" value="F:CoA-disulfide reductase (NADPH) activity"/>
    <property type="evidence" value="ECO:0007669"/>
    <property type="project" value="UniProtKB-EC"/>
</dbReference>
<dbReference type="Gene3D" id="3.40.250.10">
    <property type="entry name" value="Rhodanese-like domain"/>
    <property type="match status" value="1"/>
</dbReference>
<dbReference type="Pfam" id="PF07992">
    <property type="entry name" value="Pyr_redox_2"/>
    <property type="match status" value="1"/>
</dbReference>
<feature type="domain" description="Rhodanese" evidence="7">
    <location>
        <begin position="467"/>
        <end position="554"/>
    </location>
</feature>
<evidence type="ECO:0000256" key="5">
    <source>
        <dbReference type="ARBA" id="ARBA00023002"/>
    </source>
</evidence>
<dbReference type="PANTHER" id="PTHR43429">
    <property type="entry name" value="PYRIDINE NUCLEOTIDE-DISULFIDE OXIDOREDUCTASE DOMAIN-CONTAINING"/>
    <property type="match status" value="1"/>
</dbReference>
<keyword evidence="3" id="KW-0285">Flavoprotein</keyword>
<dbReference type="PROSITE" id="PS50206">
    <property type="entry name" value="RHODANESE_3"/>
    <property type="match status" value="1"/>
</dbReference>
<reference evidence="8 9" key="1">
    <citation type="submission" date="2019-02" db="EMBL/GenBank/DDBJ databases">
        <title>Deep-cultivation of Planctomycetes and their phenomic and genomic characterization uncovers novel biology.</title>
        <authorList>
            <person name="Wiegand S."/>
            <person name="Jogler M."/>
            <person name="Boedeker C."/>
            <person name="Pinto D."/>
            <person name="Vollmers J."/>
            <person name="Rivas-Marin E."/>
            <person name="Kohn T."/>
            <person name="Peeters S.H."/>
            <person name="Heuer A."/>
            <person name="Rast P."/>
            <person name="Oberbeckmann S."/>
            <person name="Bunk B."/>
            <person name="Jeske O."/>
            <person name="Meyerdierks A."/>
            <person name="Storesund J.E."/>
            <person name="Kallscheuer N."/>
            <person name="Luecker S."/>
            <person name="Lage O.M."/>
            <person name="Pohl T."/>
            <person name="Merkel B.J."/>
            <person name="Hornburger P."/>
            <person name="Mueller R.-W."/>
            <person name="Bruemmer F."/>
            <person name="Labrenz M."/>
            <person name="Spormann A.M."/>
            <person name="Op Den Camp H."/>
            <person name="Overmann J."/>
            <person name="Amann R."/>
            <person name="Jetten M.S.M."/>
            <person name="Mascher T."/>
            <person name="Medema M.H."/>
            <person name="Devos D.P."/>
            <person name="Kaster A.-K."/>
            <person name="Ovreas L."/>
            <person name="Rohde M."/>
            <person name="Galperin M.Y."/>
            <person name="Jogler C."/>
        </authorList>
    </citation>
    <scope>NUCLEOTIDE SEQUENCE [LARGE SCALE GENOMIC DNA]</scope>
    <source>
        <strain evidence="8 9">KOR34</strain>
    </source>
</reference>
<dbReference type="InterPro" id="IPR023753">
    <property type="entry name" value="FAD/NAD-binding_dom"/>
</dbReference>
<dbReference type="Gene3D" id="3.50.50.60">
    <property type="entry name" value="FAD/NAD(P)-binding domain"/>
    <property type="match status" value="2"/>
</dbReference>
<dbReference type="InterPro" id="IPR050260">
    <property type="entry name" value="FAD-bd_OxRdtase"/>
</dbReference>
<dbReference type="InterPro" id="IPR036188">
    <property type="entry name" value="FAD/NAD-bd_sf"/>
</dbReference>
<comment type="caution">
    <text evidence="8">The sequence shown here is derived from an EMBL/GenBank/DDBJ whole genome shotgun (WGS) entry which is preliminary data.</text>
</comment>
<dbReference type="InterPro" id="IPR036873">
    <property type="entry name" value="Rhodanese-like_dom_sf"/>
</dbReference>
<dbReference type="RefSeq" id="WP_146564712.1">
    <property type="nucleotide sequence ID" value="NZ_SIHJ01000001.1"/>
</dbReference>
<dbReference type="SUPFAM" id="SSF55424">
    <property type="entry name" value="FAD/NAD-linked reductases, dimerisation (C-terminal) domain"/>
    <property type="match status" value="1"/>
</dbReference>
<protein>
    <submittedName>
        <fullName evidence="8">Coenzyme A disulfide reductase</fullName>
        <ecNumber evidence="8">1.8.1.14</ecNumber>
    </submittedName>
</protein>
<dbReference type="Proteomes" id="UP000316714">
    <property type="component" value="Unassembled WGS sequence"/>
</dbReference>
<dbReference type="PANTHER" id="PTHR43429:SF1">
    <property type="entry name" value="NAD(P)H SULFUR OXIDOREDUCTASE (COA-DEPENDENT)"/>
    <property type="match status" value="1"/>
</dbReference>
<dbReference type="SUPFAM" id="SSF52821">
    <property type="entry name" value="Rhodanese/Cell cycle control phosphatase"/>
    <property type="match status" value="1"/>
</dbReference>
<comment type="cofactor">
    <cofactor evidence="1">
        <name>FAD</name>
        <dbReference type="ChEBI" id="CHEBI:57692"/>
    </cofactor>
</comment>
<dbReference type="Pfam" id="PF00581">
    <property type="entry name" value="Rhodanese"/>
    <property type="match status" value="1"/>
</dbReference>
<dbReference type="SMART" id="SM00450">
    <property type="entry name" value="RHOD"/>
    <property type="match status" value="1"/>
</dbReference>
<evidence type="ECO:0000256" key="6">
    <source>
        <dbReference type="ARBA" id="ARBA00023284"/>
    </source>
</evidence>
<comment type="similarity">
    <text evidence="2">Belongs to the class-III pyridine nucleotide-disulfide oxidoreductase family.</text>
</comment>
<evidence type="ECO:0000256" key="2">
    <source>
        <dbReference type="ARBA" id="ARBA00009130"/>
    </source>
</evidence>
<keyword evidence="9" id="KW-1185">Reference proteome</keyword>
<dbReference type="AlphaFoldDB" id="A0A5C5VHE7"/>
<evidence type="ECO:0000256" key="4">
    <source>
        <dbReference type="ARBA" id="ARBA00022827"/>
    </source>
</evidence>
<evidence type="ECO:0000256" key="1">
    <source>
        <dbReference type="ARBA" id="ARBA00001974"/>
    </source>
</evidence>
<proteinExistence type="inferred from homology"/>
<dbReference type="Pfam" id="PF02852">
    <property type="entry name" value="Pyr_redox_dim"/>
    <property type="match status" value="1"/>
</dbReference>
<keyword evidence="5 8" id="KW-0560">Oxidoreductase</keyword>
<accession>A0A5C5VHE7</accession>
<dbReference type="OrthoDB" id="9802028at2"/>
<evidence type="ECO:0000313" key="8">
    <source>
        <dbReference type="EMBL" id="TWT37370.1"/>
    </source>
</evidence>
<dbReference type="SUPFAM" id="SSF51905">
    <property type="entry name" value="FAD/NAD(P)-binding domain"/>
    <property type="match status" value="1"/>
</dbReference>
<evidence type="ECO:0000259" key="7">
    <source>
        <dbReference type="PROSITE" id="PS50206"/>
    </source>
</evidence>
<dbReference type="InterPro" id="IPR016156">
    <property type="entry name" value="FAD/NAD-linked_Rdtase_dimer_sf"/>
</dbReference>
<keyword evidence="4" id="KW-0274">FAD</keyword>
<dbReference type="EMBL" id="SIHJ01000001">
    <property type="protein sequence ID" value="TWT37370.1"/>
    <property type="molecule type" value="Genomic_DNA"/>
</dbReference>
<gene>
    <name evidence="8" type="primary">cdr</name>
    <name evidence="8" type="ORF">KOR34_23200</name>
</gene>
<keyword evidence="6" id="KW-0676">Redox-active center</keyword>
<evidence type="ECO:0000313" key="9">
    <source>
        <dbReference type="Proteomes" id="UP000316714"/>
    </source>
</evidence>